<feature type="transmembrane region" description="Helical" evidence="5">
    <location>
        <begin position="283"/>
        <end position="300"/>
    </location>
</feature>
<evidence type="ECO:0000313" key="6">
    <source>
        <dbReference type="EMBL" id="TFV43149.1"/>
    </source>
</evidence>
<keyword evidence="4 5" id="KW-0472">Membrane</keyword>
<comment type="caution">
    <text evidence="6">The sequence shown here is derived from an EMBL/GenBank/DDBJ whole genome shotgun (WGS) entry which is preliminary data.</text>
</comment>
<organism evidence="6 7">
    <name type="scientific">Bradyrhizobium niftali</name>
    <dbReference type="NCBI Taxonomy" id="2560055"/>
    <lineage>
        <taxon>Bacteria</taxon>
        <taxon>Pseudomonadati</taxon>
        <taxon>Pseudomonadota</taxon>
        <taxon>Alphaproteobacteria</taxon>
        <taxon>Hyphomicrobiales</taxon>
        <taxon>Nitrobacteraceae</taxon>
        <taxon>Bradyrhizobium</taxon>
    </lineage>
</organism>
<feature type="transmembrane region" description="Helical" evidence="5">
    <location>
        <begin position="404"/>
        <end position="426"/>
    </location>
</feature>
<proteinExistence type="predicted"/>
<dbReference type="PANTHER" id="PTHR13285">
    <property type="entry name" value="ACYLTRANSFERASE"/>
    <property type="match status" value="1"/>
</dbReference>
<dbReference type="InterPro" id="IPR051085">
    <property type="entry name" value="MB_O-acyltransferase"/>
</dbReference>
<feature type="transmembrane region" description="Helical" evidence="5">
    <location>
        <begin position="369"/>
        <end position="392"/>
    </location>
</feature>
<feature type="transmembrane region" description="Helical" evidence="5">
    <location>
        <begin position="216"/>
        <end position="236"/>
    </location>
</feature>
<evidence type="ECO:0000256" key="1">
    <source>
        <dbReference type="ARBA" id="ARBA00004141"/>
    </source>
</evidence>
<dbReference type="GO" id="GO:0016020">
    <property type="term" value="C:membrane"/>
    <property type="evidence" value="ECO:0007669"/>
    <property type="project" value="UniProtKB-SubCell"/>
</dbReference>
<gene>
    <name evidence="6" type="ORF">E4K65_33500</name>
</gene>
<evidence type="ECO:0000256" key="3">
    <source>
        <dbReference type="ARBA" id="ARBA00022989"/>
    </source>
</evidence>
<dbReference type="AlphaFoldDB" id="A0A4Y9LJI6"/>
<dbReference type="OrthoDB" id="139172at2"/>
<comment type="subcellular location">
    <subcellularLocation>
        <location evidence="1">Membrane</location>
        <topology evidence="1">Multi-pass membrane protein</topology>
    </subcellularLocation>
</comment>
<dbReference type="PANTHER" id="PTHR13285:SF23">
    <property type="entry name" value="TEICHOIC ACID D-ALANYLTRANSFERASE"/>
    <property type="match status" value="1"/>
</dbReference>
<evidence type="ECO:0000256" key="5">
    <source>
        <dbReference type="SAM" id="Phobius"/>
    </source>
</evidence>
<dbReference type="EMBL" id="SPQT01000025">
    <property type="protein sequence ID" value="TFV43149.1"/>
    <property type="molecule type" value="Genomic_DNA"/>
</dbReference>
<feature type="transmembrane region" description="Helical" evidence="5">
    <location>
        <begin position="50"/>
        <end position="67"/>
    </location>
</feature>
<protein>
    <recommendedName>
        <fullName evidence="8">MBOAT family protein</fullName>
    </recommendedName>
</protein>
<feature type="transmembrane region" description="Helical" evidence="5">
    <location>
        <begin position="73"/>
        <end position="90"/>
    </location>
</feature>
<dbReference type="RefSeq" id="WP_135177768.1">
    <property type="nucleotide sequence ID" value="NZ_SPQT01000025.1"/>
</dbReference>
<evidence type="ECO:0008006" key="8">
    <source>
        <dbReference type="Google" id="ProtNLM"/>
    </source>
</evidence>
<evidence type="ECO:0000256" key="4">
    <source>
        <dbReference type="ARBA" id="ARBA00023136"/>
    </source>
</evidence>
<keyword evidence="2 5" id="KW-0812">Transmembrane</keyword>
<name>A0A4Y9LJI6_9BRAD</name>
<feature type="transmembrane region" description="Helical" evidence="5">
    <location>
        <begin position="447"/>
        <end position="469"/>
    </location>
</feature>
<evidence type="ECO:0000256" key="2">
    <source>
        <dbReference type="ARBA" id="ARBA00022692"/>
    </source>
</evidence>
<keyword evidence="7" id="KW-1185">Reference proteome</keyword>
<dbReference type="InterPro" id="IPR004299">
    <property type="entry name" value="MBOAT_fam"/>
</dbReference>
<dbReference type="Proteomes" id="UP000297966">
    <property type="component" value="Unassembled WGS sequence"/>
</dbReference>
<dbReference type="Pfam" id="PF03062">
    <property type="entry name" value="MBOAT"/>
    <property type="match status" value="1"/>
</dbReference>
<sequence>MSLTSPLFFAFLAGVILAYHISESVPYRRLVLGFGNAIFIASYLTDYIQILPLLAFLLLGYACVSILSVWKSSLALGLAVLGVLACYVFLKRFSFFDDLGRLPFPYLTIGLSYILFRILHIMVDVHSGDLEERIGPTAFFRYTCNFLCFVSGPIQRYQDFRAADGIAVVKLDADAVFRAFSRVVAGYAKFVIIAAVAEYAFSFLKPQLFQAGDPSFARLCMLYAAAASLYTVYLYYNFSGYMDIVLASGVLLGQTLPENFDRPFSARSFLEFWQRWHMTLSQWFKFYLFNPLVMLLMSCFPAPALTAYLGVFAFFVTFLVMGVWHGTTAVFVVYGLLMGAGASINKLWQVACAERLGKKRYRTMTETLGYVYFARGVTISYFVLALTCLWTPELSDFTRLIGRLGPAGMSAAFAGIAFAFGLFWWLADRVAPRLAAPAFLATARDSLVGRNLTLASQMMVIVAVTALLHKSPDFVYKAF</sequence>
<keyword evidence="3 5" id="KW-1133">Transmembrane helix</keyword>
<dbReference type="GO" id="GO:0016746">
    <property type="term" value="F:acyltransferase activity"/>
    <property type="evidence" value="ECO:0007669"/>
    <property type="project" value="TreeGrafter"/>
</dbReference>
<reference evidence="6 7" key="1">
    <citation type="submission" date="2019-03" db="EMBL/GenBank/DDBJ databases">
        <title>Bradyrhizobium diversity isolated from nodules of Chamaecrista fasciculata.</title>
        <authorList>
            <person name="Klepa M.S."/>
            <person name="Urquiaga M.O."/>
            <person name="Hungria M."/>
            <person name="Delamuta J.R."/>
        </authorList>
    </citation>
    <scope>NUCLEOTIDE SEQUENCE [LARGE SCALE GENOMIC DNA]</scope>
    <source>
        <strain evidence="6 7">CNPSo 3448</strain>
    </source>
</reference>
<accession>A0A4Y9LJI6</accession>
<feature type="transmembrane region" description="Helical" evidence="5">
    <location>
        <begin position="102"/>
        <end position="123"/>
    </location>
</feature>
<evidence type="ECO:0000313" key="7">
    <source>
        <dbReference type="Proteomes" id="UP000297966"/>
    </source>
</evidence>
<feature type="transmembrane region" description="Helical" evidence="5">
    <location>
        <begin position="184"/>
        <end position="204"/>
    </location>
</feature>